<dbReference type="Gene3D" id="3.40.50.300">
    <property type="entry name" value="P-loop containing nucleotide triphosphate hydrolases"/>
    <property type="match status" value="1"/>
</dbReference>
<organism evidence="2 3">
    <name type="scientific">Halomarina salina</name>
    <dbReference type="NCBI Taxonomy" id="1872699"/>
    <lineage>
        <taxon>Archaea</taxon>
        <taxon>Methanobacteriati</taxon>
        <taxon>Methanobacteriota</taxon>
        <taxon>Stenosarchaea group</taxon>
        <taxon>Halobacteria</taxon>
        <taxon>Halobacteriales</taxon>
        <taxon>Natronomonadaceae</taxon>
        <taxon>Halomarina</taxon>
    </lineage>
</organism>
<accession>A0ABD5RM03</accession>
<evidence type="ECO:0000313" key="2">
    <source>
        <dbReference type="EMBL" id="MFC5971598.1"/>
    </source>
</evidence>
<proteinExistence type="predicted"/>
<dbReference type="Pfam" id="PF13191">
    <property type="entry name" value="AAA_16"/>
    <property type="match status" value="1"/>
</dbReference>
<gene>
    <name evidence="2" type="ORF">ACFPYI_09670</name>
</gene>
<dbReference type="AlphaFoldDB" id="A0ABD5RM03"/>
<dbReference type="Proteomes" id="UP001596099">
    <property type="component" value="Unassembled WGS sequence"/>
</dbReference>
<dbReference type="SUPFAM" id="SSF52540">
    <property type="entry name" value="P-loop containing nucleoside triphosphate hydrolases"/>
    <property type="match status" value="1"/>
</dbReference>
<evidence type="ECO:0000259" key="1">
    <source>
        <dbReference type="Pfam" id="PF13191"/>
    </source>
</evidence>
<keyword evidence="3" id="KW-1185">Reference proteome</keyword>
<dbReference type="Gene3D" id="1.10.8.60">
    <property type="match status" value="1"/>
</dbReference>
<dbReference type="EMBL" id="JBHSQH010000001">
    <property type="protein sequence ID" value="MFC5971598.1"/>
    <property type="molecule type" value="Genomic_DNA"/>
</dbReference>
<sequence>MDLKARIRRRQRSGDESRIVLEYDAISPVAHVEEPTNRGPVLERLLDYLAPVFDEALPPNAYVWGPAGAGKSAVVTALFAHLSRLFARSGSVIHTTTRAQTGHAPKFVYVDARRADSSFGLYHAVLDAVQDDPVPKQGVGTDVLRSRLVDYLRPARRSAVVAVDHIDEPGGLDLATVRETFAVADDSLSWVTVGRTPPSEVPDGVAPPEHIEVPAYEDHALVDILTTRVSEGLARQVVEHEQMRRLASWAEGDAHDALSGLFGAADVAMASDHDRIYERDLEAGMESVPRPSVAVGRVLTLPENRQRVLRRLLDLDDESVRSVGAATEAIAASPAVDLSEATVKRFLYELAEEGIVERVETTEPTNGVGRPPSRIEPLFPTLVFRRLYDRQHDGQD</sequence>
<evidence type="ECO:0000313" key="3">
    <source>
        <dbReference type="Proteomes" id="UP001596099"/>
    </source>
</evidence>
<comment type="caution">
    <text evidence="2">The sequence shown here is derived from an EMBL/GenBank/DDBJ whole genome shotgun (WGS) entry which is preliminary data.</text>
</comment>
<reference evidence="2 3" key="1">
    <citation type="journal article" date="2019" name="Int. J. Syst. Evol. Microbiol.">
        <title>The Global Catalogue of Microorganisms (GCM) 10K type strain sequencing project: providing services to taxonomists for standard genome sequencing and annotation.</title>
        <authorList>
            <consortium name="The Broad Institute Genomics Platform"/>
            <consortium name="The Broad Institute Genome Sequencing Center for Infectious Disease"/>
            <person name="Wu L."/>
            <person name="Ma J."/>
        </authorList>
    </citation>
    <scope>NUCLEOTIDE SEQUENCE [LARGE SCALE GENOMIC DNA]</scope>
    <source>
        <strain evidence="2 3">CGMCC 1.12543</strain>
    </source>
</reference>
<feature type="domain" description="Orc1-like AAA ATPase" evidence="1">
    <location>
        <begin position="38"/>
        <end position="183"/>
    </location>
</feature>
<dbReference type="InterPro" id="IPR027417">
    <property type="entry name" value="P-loop_NTPase"/>
</dbReference>
<protein>
    <submittedName>
        <fullName evidence="2">Cdc6/Cdc18 family protein</fullName>
    </submittedName>
</protein>
<name>A0ABD5RM03_9EURY</name>
<dbReference type="RefSeq" id="WP_247414488.1">
    <property type="nucleotide sequence ID" value="NZ_JALLGW010000001.1"/>
</dbReference>
<dbReference type="InterPro" id="IPR041664">
    <property type="entry name" value="AAA_16"/>
</dbReference>